<dbReference type="Pfam" id="PF24756">
    <property type="entry name" value="THD_CWZF3-5-7"/>
    <property type="match status" value="1"/>
</dbReference>
<dbReference type="EMBL" id="CACRZD030000001">
    <property type="protein sequence ID" value="CAA6654243.1"/>
    <property type="molecule type" value="Genomic_DNA"/>
</dbReference>
<feature type="compositionally biased region" description="Acidic residues" evidence="4">
    <location>
        <begin position="25"/>
        <end position="34"/>
    </location>
</feature>
<feature type="compositionally biased region" description="Polar residues" evidence="4">
    <location>
        <begin position="352"/>
        <end position="363"/>
    </location>
</feature>
<evidence type="ECO:0000313" key="7">
    <source>
        <dbReference type="Proteomes" id="UP001189122"/>
    </source>
</evidence>
<evidence type="ECO:0000256" key="3">
    <source>
        <dbReference type="ARBA" id="ARBA00022833"/>
    </source>
</evidence>
<feature type="compositionally biased region" description="Polar residues" evidence="4">
    <location>
        <begin position="985"/>
        <end position="994"/>
    </location>
</feature>
<feature type="region of interest" description="Disordered" evidence="4">
    <location>
        <begin position="767"/>
        <end position="839"/>
    </location>
</feature>
<dbReference type="InterPro" id="IPR055300">
    <property type="entry name" value="CWZF3/5/7"/>
</dbReference>
<feature type="region of interest" description="Disordered" evidence="4">
    <location>
        <begin position="411"/>
        <end position="569"/>
    </location>
</feature>
<dbReference type="Gene3D" id="3.30.40.100">
    <property type="match status" value="1"/>
</dbReference>
<feature type="compositionally biased region" description="Low complexity" evidence="4">
    <location>
        <begin position="961"/>
        <end position="973"/>
    </location>
</feature>
<protein>
    <recommendedName>
        <fullName evidence="5">CW-type domain-containing protein</fullName>
    </recommendedName>
</protein>
<keyword evidence="3" id="KW-0862">Zinc</keyword>
<dbReference type="InterPro" id="IPR011124">
    <property type="entry name" value="Znf_CW"/>
</dbReference>
<organism evidence="6">
    <name type="scientific">Spirodela intermedia</name>
    <name type="common">Intermediate duckweed</name>
    <dbReference type="NCBI Taxonomy" id="51605"/>
    <lineage>
        <taxon>Eukaryota</taxon>
        <taxon>Viridiplantae</taxon>
        <taxon>Streptophyta</taxon>
        <taxon>Embryophyta</taxon>
        <taxon>Tracheophyta</taxon>
        <taxon>Spermatophyta</taxon>
        <taxon>Magnoliopsida</taxon>
        <taxon>Liliopsida</taxon>
        <taxon>Araceae</taxon>
        <taxon>Lemnoideae</taxon>
        <taxon>Spirodela</taxon>
    </lineage>
</organism>
<gene>
    <name evidence="6" type="ORF">SI7747_01000833</name>
</gene>
<dbReference type="AlphaFoldDB" id="A0A7I8IA14"/>
<evidence type="ECO:0000256" key="4">
    <source>
        <dbReference type="SAM" id="MobiDB-lite"/>
    </source>
</evidence>
<dbReference type="InterPro" id="IPR056406">
    <property type="entry name" value="THD_CWZF3/5/7"/>
</dbReference>
<sequence>MLSLARREDARKGVGLEVFKRGGEMEENELEEGEACSSKEDDATIDPDITLSYIDEKIRDVLGHFQKDFEGGVSSENLGRKICDYGSFLPANRCLVSIPSQSGSLQKLPNHNTSRPPYSTSAEAVQQNMIFHTNTSVPLKKASVSNASPLDARKKNEGRVSIPNFRECVRQHDVANADSKSTHQKTLKVRIKVGSDTAVAKPNAAIYSVMGLEYSPSSSPDSPGTSGGSHLGRQSVLHESPTAVCQIMTRFPVPAESVLSPLSESFLQLIESAVDISKQSSSSRVTNETSGRPLFSEESKGDGSLRESENVISKVRVLSSGIAKDEALVGGVSLGSRKMRNSGNESLHLKGKQNSKMSLSDQVSEGRAGQHKDASCDSPMENISKREKKCNVSKFEADGLNFRMDANVKSDELTEEEGHQGTTLHGQHSEKPLKSKNQSPGARRKSGNQMNVVQSVESSPNNFKNVSSVPSNEKKKSSHSKMDPSEYRKNSLGRPESSKAHSQQCQNDAADDAKSEKTVNITDPSENLFRDKGRDNRIDHDKVSSAFSDRAKEKVDVKNDQNPSTSEAFENGMKITPLATNGPTSHATPAPAALLVKEDWVCCDICQKWRLLPYGTNTDHLPSNWLCTMQDWLPGMNKCSFSEEETTRALHALYQAPLPETHTANGLSTLSGALSCDTQHGDQNHGLLNPSSHGKKKLTLKAGSHTPGHLTQPSSSVKKSRQISIKSIKKLKAEGTLYANDCWDSEHDISERLASIGNDNLPSKMTGYGSLKDDDSSSCKNFKLDSENRPPGSRKKSKQHPMAFSNGSRPEQFSSFDKENSNNESSAKKRKSKERQEDCVNLDTLVGNGLLAGDSVNAKETYSESDSKKGKKSRLLNAEGIYSDRIEQNGKVAERGQLTRVVLSKTKGQVFNGTGEVNKCTEQNERKGLYKSHASSKRSLDCVDSRKKDLSYGHPSTAAVSSSSKVSGSCKSKSNIHEARDSPVESVSSSPLRTSNDDELVNEDNMIGKEKDKSYAAPNPNRLDGPSPIRRDSNHSAAAALLKEARGLKHTADRLKNEGLENESTGLYFEAALKFLHVAFLRETSCADGETTQSMEIYSSTAKLCEFCAHLYEKHKEMAAAALAYKCMEVANMKVVFSKDSGASKDRNELHTALQLVPTGESPSSSASDVDNFNNQNMGDKAVSAKAVSSPHGTGNHVIAPRNRPNFVRLLNFVQDVNDAMEASRKSHSAFHGINGRPEESRYEPEVVASVRQVLALSFHDVEGLLRLVRLSMDSITR</sequence>
<dbReference type="Proteomes" id="UP001189122">
    <property type="component" value="Unassembled WGS sequence"/>
</dbReference>
<feature type="region of interest" description="Disordered" evidence="4">
    <location>
        <begin position="214"/>
        <end position="233"/>
    </location>
</feature>
<feature type="region of interest" description="Disordered" evidence="4">
    <location>
        <begin position="23"/>
        <end position="42"/>
    </location>
</feature>
<keyword evidence="2" id="KW-0863">Zinc-finger</keyword>
<evidence type="ECO:0000256" key="2">
    <source>
        <dbReference type="ARBA" id="ARBA00022771"/>
    </source>
</evidence>
<feature type="compositionally biased region" description="Low complexity" evidence="4">
    <location>
        <begin position="215"/>
        <end position="224"/>
    </location>
</feature>
<evidence type="ECO:0000256" key="1">
    <source>
        <dbReference type="ARBA" id="ARBA00022723"/>
    </source>
</evidence>
<accession>A0A7I8IA14</accession>
<reference evidence="6 7" key="1">
    <citation type="submission" date="2019-12" db="EMBL/GenBank/DDBJ databases">
        <authorList>
            <person name="Scholz U."/>
            <person name="Mascher M."/>
            <person name="Fiebig A."/>
        </authorList>
    </citation>
    <scope>NUCLEOTIDE SEQUENCE</scope>
</reference>
<feature type="compositionally biased region" description="Polar residues" evidence="4">
    <location>
        <begin position="278"/>
        <end position="290"/>
    </location>
</feature>
<dbReference type="Pfam" id="PF07496">
    <property type="entry name" value="zf-CW"/>
    <property type="match status" value="1"/>
</dbReference>
<feature type="region of interest" description="Disordered" evidence="4">
    <location>
        <begin position="278"/>
        <end position="307"/>
    </location>
</feature>
<feature type="region of interest" description="Disordered" evidence="4">
    <location>
        <begin position="681"/>
        <end position="721"/>
    </location>
</feature>
<feature type="domain" description="CW-type" evidence="5">
    <location>
        <begin position="594"/>
        <end position="647"/>
    </location>
</feature>
<name>A0A7I8IA14_SPIIN</name>
<keyword evidence="7" id="KW-1185">Reference proteome</keyword>
<proteinExistence type="predicted"/>
<feature type="compositionally biased region" description="Polar residues" evidence="4">
    <location>
        <begin position="805"/>
        <end position="815"/>
    </location>
</feature>
<dbReference type="PROSITE" id="PS51050">
    <property type="entry name" value="ZF_CW"/>
    <property type="match status" value="1"/>
</dbReference>
<dbReference type="GO" id="GO:0008270">
    <property type="term" value="F:zinc ion binding"/>
    <property type="evidence" value="ECO:0007669"/>
    <property type="project" value="UniProtKB-KW"/>
</dbReference>
<evidence type="ECO:0000259" key="5">
    <source>
        <dbReference type="PROSITE" id="PS51050"/>
    </source>
</evidence>
<feature type="compositionally biased region" description="Basic and acidic residues" evidence="4">
    <location>
        <begin position="528"/>
        <end position="559"/>
    </location>
</feature>
<feature type="compositionally biased region" description="Basic and acidic residues" evidence="4">
    <location>
        <begin position="771"/>
        <end position="788"/>
    </location>
</feature>
<feature type="compositionally biased region" description="Basic and acidic residues" evidence="4">
    <location>
        <begin position="295"/>
        <end position="307"/>
    </location>
</feature>
<keyword evidence="1" id="KW-0479">Metal-binding</keyword>
<evidence type="ECO:0000313" key="6">
    <source>
        <dbReference type="EMBL" id="CAA2614453.1"/>
    </source>
</evidence>
<dbReference type="PANTHER" id="PTHR46524">
    <property type="entry name" value="CW-TYPE ZINC FINGER"/>
    <property type="match status" value="1"/>
</dbReference>
<dbReference type="EMBL" id="LR743588">
    <property type="protein sequence ID" value="CAA2614453.1"/>
    <property type="molecule type" value="Genomic_DNA"/>
</dbReference>
<feature type="region of interest" description="Disordered" evidence="4">
    <location>
        <begin position="947"/>
        <end position="1031"/>
    </location>
</feature>
<feature type="region of interest" description="Disordered" evidence="4">
    <location>
        <begin position="335"/>
        <end position="382"/>
    </location>
</feature>
<dbReference type="PANTHER" id="PTHR46524:SF7">
    <property type="entry name" value="CW-TYPE ZINC FINGER"/>
    <property type="match status" value="1"/>
</dbReference>
<feature type="compositionally biased region" description="Basic and acidic residues" evidence="4">
    <location>
        <begin position="472"/>
        <end position="489"/>
    </location>
</feature>
<feature type="compositionally biased region" description="Polar residues" evidence="4">
    <location>
        <begin position="447"/>
        <end position="471"/>
    </location>
</feature>